<dbReference type="InParanoid" id="D8SU70"/>
<proteinExistence type="predicted"/>
<keyword evidence="1" id="KW-1133">Transmembrane helix</keyword>
<feature type="transmembrane region" description="Helical" evidence="1">
    <location>
        <begin position="20"/>
        <end position="42"/>
    </location>
</feature>
<evidence type="ECO:0000313" key="2">
    <source>
        <dbReference type="EMBL" id="EFJ12016.1"/>
    </source>
</evidence>
<dbReference type="Gramene" id="EFJ12016">
    <property type="protein sequence ID" value="EFJ12016"/>
    <property type="gene ID" value="SELMODRAFT_425757"/>
</dbReference>
<sequence length="120" mass="13951">MRIELRSLPDGLTIMETHSWRLLPLGQFSGGLVIISVSYFWIRLAEAAREKGGCNTAISIVREKIEYNIFEEIWERIMQLLWLVDINPNVQVQIKSMIDLEKDLASYGDIRMWPGKRLES</sequence>
<keyword evidence="1" id="KW-0812">Transmembrane</keyword>
<dbReference type="HOGENOM" id="CLU_2053729_0_0_1"/>
<organism evidence="3">
    <name type="scientific">Selaginella moellendorffii</name>
    <name type="common">Spikemoss</name>
    <dbReference type="NCBI Taxonomy" id="88036"/>
    <lineage>
        <taxon>Eukaryota</taxon>
        <taxon>Viridiplantae</taxon>
        <taxon>Streptophyta</taxon>
        <taxon>Embryophyta</taxon>
        <taxon>Tracheophyta</taxon>
        <taxon>Lycopodiopsida</taxon>
        <taxon>Selaginellales</taxon>
        <taxon>Selaginellaceae</taxon>
        <taxon>Selaginella</taxon>
    </lineage>
</organism>
<evidence type="ECO:0000313" key="3">
    <source>
        <dbReference type="Proteomes" id="UP000001514"/>
    </source>
</evidence>
<dbReference type="EMBL" id="GL377642">
    <property type="protein sequence ID" value="EFJ12016.1"/>
    <property type="molecule type" value="Genomic_DNA"/>
</dbReference>
<accession>D8SU70</accession>
<keyword evidence="3" id="KW-1185">Reference proteome</keyword>
<evidence type="ECO:0000256" key="1">
    <source>
        <dbReference type="SAM" id="Phobius"/>
    </source>
</evidence>
<name>D8SU70_SELML</name>
<gene>
    <name evidence="2" type="ORF">SELMODRAFT_425757</name>
</gene>
<dbReference type="Proteomes" id="UP000001514">
    <property type="component" value="Unassembled WGS sequence"/>
</dbReference>
<protein>
    <submittedName>
        <fullName evidence="2">Uncharacterized protein</fullName>
    </submittedName>
</protein>
<dbReference type="AlphaFoldDB" id="D8SU70"/>
<dbReference type="KEGG" id="smo:SELMODRAFT_425757"/>
<keyword evidence="1" id="KW-0472">Membrane</keyword>
<reference evidence="2 3" key="1">
    <citation type="journal article" date="2011" name="Science">
        <title>The Selaginella genome identifies genetic changes associated with the evolution of vascular plants.</title>
        <authorList>
            <person name="Banks J.A."/>
            <person name="Nishiyama T."/>
            <person name="Hasebe M."/>
            <person name="Bowman J.L."/>
            <person name="Gribskov M."/>
            <person name="dePamphilis C."/>
            <person name="Albert V.A."/>
            <person name="Aono N."/>
            <person name="Aoyama T."/>
            <person name="Ambrose B.A."/>
            <person name="Ashton N.W."/>
            <person name="Axtell M.J."/>
            <person name="Barker E."/>
            <person name="Barker M.S."/>
            <person name="Bennetzen J.L."/>
            <person name="Bonawitz N.D."/>
            <person name="Chapple C."/>
            <person name="Cheng C."/>
            <person name="Correa L.G."/>
            <person name="Dacre M."/>
            <person name="DeBarry J."/>
            <person name="Dreyer I."/>
            <person name="Elias M."/>
            <person name="Engstrom E.M."/>
            <person name="Estelle M."/>
            <person name="Feng L."/>
            <person name="Finet C."/>
            <person name="Floyd S.K."/>
            <person name="Frommer W.B."/>
            <person name="Fujita T."/>
            <person name="Gramzow L."/>
            <person name="Gutensohn M."/>
            <person name="Harholt J."/>
            <person name="Hattori M."/>
            <person name="Heyl A."/>
            <person name="Hirai T."/>
            <person name="Hiwatashi Y."/>
            <person name="Ishikawa M."/>
            <person name="Iwata M."/>
            <person name="Karol K.G."/>
            <person name="Koehler B."/>
            <person name="Kolukisaoglu U."/>
            <person name="Kubo M."/>
            <person name="Kurata T."/>
            <person name="Lalonde S."/>
            <person name="Li K."/>
            <person name="Li Y."/>
            <person name="Litt A."/>
            <person name="Lyons E."/>
            <person name="Manning G."/>
            <person name="Maruyama T."/>
            <person name="Michael T.P."/>
            <person name="Mikami K."/>
            <person name="Miyazaki S."/>
            <person name="Morinaga S."/>
            <person name="Murata T."/>
            <person name="Mueller-Roeber B."/>
            <person name="Nelson D.R."/>
            <person name="Obara M."/>
            <person name="Oguri Y."/>
            <person name="Olmstead R.G."/>
            <person name="Onodera N."/>
            <person name="Petersen B.L."/>
            <person name="Pils B."/>
            <person name="Prigge M."/>
            <person name="Rensing S.A."/>
            <person name="Riano-Pachon D.M."/>
            <person name="Roberts A.W."/>
            <person name="Sato Y."/>
            <person name="Scheller H.V."/>
            <person name="Schulz B."/>
            <person name="Schulz C."/>
            <person name="Shakirov E.V."/>
            <person name="Shibagaki N."/>
            <person name="Shinohara N."/>
            <person name="Shippen D.E."/>
            <person name="Soerensen I."/>
            <person name="Sotooka R."/>
            <person name="Sugimoto N."/>
            <person name="Sugita M."/>
            <person name="Sumikawa N."/>
            <person name="Tanurdzic M."/>
            <person name="Theissen G."/>
            <person name="Ulvskov P."/>
            <person name="Wakazuki S."/>
            <person name="Weng J.K."/>
            <person name="Willats W.W."/>
            <person name="Wipf D."/>
            <person name="Wolf P.G."/>
            <person name="Yang L."/>
            <person name="Zimmer A.D."/>
            <person name="Zhu Q."/>
            <person name="Mitros T."/>
            <person name="Hellsten U."/>
            <person name="Loque D."/>
            <person name="Otillar R."/>
            <person name="Salamov A."/>
            <person name="Schmutz J."/>
            <person name="Shapiro H."/>
            <person name="Lindquist E."/>
            <person name="Lucas S."/>
            <person name="Rokhsar D."/>
            <person name="Grigoriev I.V."/>
        </authorList>
    </citation>
    <scope>NUCLEOTIDE SEQUENCE [LARGE SCALE GENOMIC DNA]</scope>
</reference>